<evidence type="ECO:0000256" key="11">
    <source>
        <dbReference type="ARBA" id="ARBA00034617"/>
    </source>
</evidence>
<dbReference type="OrthoDB" id="9810135at2"/>
<dbReference type="GO" id="GO:0033202">
    <property type="term" value="C:DNA helicase complex"/>
    <property type="evidence" value="ECO:0007669"/>
    <property type="project" value="TreeGrafter"/>
</dbReference>
<organism evidence="17 18">
    <name type="scientific">Selenomonas ruminis</name>
    <dbReference type="NCBI Taxonomy" id="2593411"/>
    <lineage>
        <taxon>Bacteria</taxon>
        <taxon>Bacillati</taxon>
        <taxon>Bacillota</taxon>
        <taxon>Negativicutes</taxon>
        <taxon>Selenomonadales</taxon>
        <taxon>Selenomonadaceae</taxon>
        <taxon>Selenomonas</taxon>
    </lineage>
</organism>
<comment type="similarity">
    <text evidence="13">Belongs to the helicase family. AddA subfamily.</text>
</comment>
<comment type="function">
    <text evidence="13">The heterodimer acts as both an ATP-dependent DNA helicase and an ATP-dependent, dual-direction single-stranded exonuclease. Recognizes the chi site generating a DNA molecule suitable for the initiation of homologous recombination. The AddA nuclease domain is required for chi fragment generation; this subunit has the helicase and 3' -&gt; 5' nuclease activities.</text>
</comment>
<dbReference type="GO" id="GO:0005829">
    <property type="term" value="C:cytosol"/>
    <property type="evidence" value="ECO:0007669"/>
    <property type="project" value="TreeGrafter"/>
</dbReference>
<dbReference type="InterPro" id="IPR038726">
    <property type="entry name" value="PDDEXK_AddAB-type"/>
</dbReference>
<evidence type="ECO:0000256" key="14">
    <source>
        <dbReference type="PROSITE-ProRule" id="PRU00560"/>
    </source>
</evidence>
<dbReference type="SUPFAM" id="SSF52980">
    <property type="entry name" value="Restriction endonuclease-like"/>
    <property type="match status" value="1"/>
</dbReference>
<comment type="subunit">
    <text evidence="13">Heterodimer of AddA and AddB/RexB.</text>
</comment>
<evidence type="ECO:0000256" key="13">
    <source>
        <dbReference type="HAMAP-Rule" id="MF_01451"/>
    </source>
</evidence>
<dbReference type="SUPFAM" id="SSF52540">
    <property type="entry name" value="P-loop containing nucleoside triphosphate hydrolases"/>
    <property type="match status" value="1"/>
</dbReference>
<dbReference type="Pfam" id="PF12705">
    <property type="entry name" value="PDDEXK_1"/>
    <property type="match status" value="1"/>
</dbReference>
<dbReference type="EMBL" id="VTOY01000004">
    <property type="protein sequence ID" value="TYZ23067.1"/>
    <property type="molecule type" value="Genomic_DNA"/>
</dbReference>
<keyword evidence="9 13" id="KW-0234">DNA repair</keyword>
<keyword evidence="18" id="KW-1185">Reference proteome</keyword>
<dbReference type="GO" id="GO:0008408">
    <property type="term" value="F:3'-5' exonuclease activity"/>
    <property type="evidence" value="ECO:0007669"/>
    <property type="project" value="UniProtKB-UniRule"/>
</dbReference>
<keyword evidence="7 13" id="KW-0067">ATP-binding</keyword>
<dbReference type="NCBIfam" id="TIGR02785">
    <property type="entry name" value="addA_Gpos"/>
    <property type="match status" value="1"/>
</dbReference>
<evidence type="ECO:0000256" key="7">
    <source>
        <dbReference type="ARBA" id="ARBA00022840"/>
    </source>
</evidence>
<evidence type="ECO:0000259" key="15">
    <source>
        <dbReference type="PROSITE" id="PS51198"/>
    </source>
</evidence>
<comment type="catalytic activity">
    <reaction evidence="11 13">
        <text>Couples ATP hydrolysis with the unwinding of duplex DNA by translocating in the 3'-5' direction.</text>
        <dbReference type="EC" id="5.6.2.4"/>
    </reaction>
</comment>
<evidence type="ECO:0000256" key="9">
    <source>
        <dbReference type="ARBA" id="ARBA00023204"/>
    </source>
</evidence>
<evidence type="ECO:0000256" key="12">
    <source>
        <dbReference type="ARBA" id="ARBA00048988"/>
    </source>
</evidence>
<feature type="domain" description="UvrD-like helicase ATP-binding" evidence="15">
    <location>
        <begin position="1"/>
        <end position="501"/>
    </location>
</feature>
<dbReference type="GO" id="GO:0005524">
    <property type="term" value="F:ATP binding"/>
    <property type="evidence" value="ECO:0007669"/>
    <property type="project" value="UniProtKB-UniRule"/>
</dbReference>
<feature type="domain" description="UvrD-like helicase C-terminal" evidence="16">
    <location>
        <begin position="529"/>
        <end position="823"/>
    </location>
</feature>
<keyword evidence="8 13" id="KW-0238">DNA-binding</keyword>
<dbReference type="Gene3D" id="3.40.50.300">
    <property type="entry name" value="P-loop containing nucleotide triphosphate hydrolases"/>
    <property type="match status" value="4"/>
</dbReference>
<dbReference type="Pfam" id="PF13361">
    <property type="entry name" value="UvrD_C"/>
    <property type="match status" value="1"/>
</dbReference>
<dbReference type="RefSeq" id="WP_149171423.1">
    <property type="nucleotide sequence ID" value="NZ_VTOY01000004.1"/>
</dbReference>
<dbReference type="PROSITE" id="PS51217">
    <property type="entry name" value="UVRD_HELICASE_CTER"/>
    <property type="match status" value="1"/>
</dbReference>
<comment type="caution">
    <text evidence="17">The sequence shown here is derived from an EMBL/GenBank/DDBJ whole genome shotgun (WGS) entry which is preliminary data.</text>
</comment>
<dbReference type="Proteomes" id="UP000323646">
    <property type="component" value="Unassembled WGS sequence"/>
</dbReference>
<evidence type="ECO:0000256" key="8">
    <source>
        <dbReference type="ARBA" id="ARBA00023125"/>
    </source>
</evidence>
<keyword evidence="1 13" id="KW-0540">Nuclease</keyword>
<dbReference type="GO" id="GO:0003690">
    <property type="term" value="F:double-stranded DNA binding"/>
    <property type="evidence" value="ECO:0007669"/>
    <property type="project" value="UniProtKB-UniRule"/>
</dbReference>
<evidence type="ECO:0000256" key="10">
    <source>
        <dbReference type="ARBA" id="ARBA00023235"/>
    </source>
</evidence>
<dbReference type="EC" id="3.1.-.-" evidence="13"/>
<dbReference type="InterPro" id="IPR011604">
    <property type="entry name" value="PDDEXK-like_dom_sf"/>
</dbReference>
<keyword evidence="2 13" id="KW-0547">Nucleotide-binding</keyword>
<dbReference type="HAMAP" id="MF_01451">
    <property type="entry name" value="AddA"/>
    <property type="match status" value="1"/>
</dbReference>
<evidence type="ECO:0000256" key="4">
    <source>
        <dbReference type="ARBA" id="ARBA00022801"/>
    </source>
</evidence>
<dbReference type="PANTHER" id="PTHR11070:SF48">
    <property type="entry name" value="ATP-DEPENDENT HELICASE_NUCLEASE SUBUNIT A"/>
    <property type="match status" value="1"/>
</dbReference>
<reference evidence="17 18" key="1">
    <citation type="submission" date="2019-08" db="EMBL/GenBank/DDBJ databases">
        <title>Selenomonas sp. mPRGC5 and Selenomonas sp. mPRGC8 isolated from ruminal fluid of dairy goat (Capra hircus).</title>
        <authorList>
            <person name="Poothong S."/>
            <person name="Nuengjamnong C."/>
            <person name="Tanasupawat S."/>
        </authorList>
    </citation>
    <scope>NUCLEOTIDE SEQUENCE [LARGE SCALE GENOMIC DNA]</scope>
    <source>
        <strain evidence="18">mPRGC5</strain>
    </source>
</reference>
<feature type="binding site" evidence="14">
    <location>
        <begin position="22"/>
        <end position="29"/>
    </location>
    <ligand>
        <name>ATP</name>
        <dbReference type="ChEBI" id="CHEBI:30616"/>
    </ligand>
</feature>
<sequence length="1273" mass="144952">MDYTKDQQKAIDVRGKNILVAAAAGSGKTRVLVERIIKQLMERELSIDELLVVTFTSAAAAEMRERIEGALQKRLLVEENAALTAWLERQTVLLTGADISTFHSFCQQVIRKNIEAVEVDPQFRLAGEQEMVLLKRDVLEDLLEKRYERPERAEDIPAWEAFLSFVDDYGNDRGDDVIYEAVLKLYAFSQSQPYPKVWLRRQQEVYETAESLFTTPWFQRILAATVQAVDACIRQYDKLTLLVGDAAPVELQEEWKPYVEVVQADIDQLEAVRGALRVCEKNPGPGCFDAVIDAAATVSWGRLAKKEFKPLKADYPEVRDKFDEARDKVKKGFGKIKEKYLLEREQELSNSIKRSGKAVKQYVQLVLDFMDELQAAKKERNILDFNDLEHFALEILCGDAERIMQDKPEYVPTEAAISLREQYKAIMVDEYQDTNGVQEAILSLIARENNCFTVGDVKQSIYRFRLADPYLFQAKYDSFPEEAADGGKNQLITMKKNFRSRAEVLSPINFIFEQIMRRDAVEIEYDERSRLHPGADYPQAENTLTGPLELDILLGEKKEQKTKAAEALEGFEIEAQHIANRIQQLMEEKPVVLDKETNTYRPLELRDIAVLMRAVQGKADVLLETLRKNGISAYADVGGGYFEASEVRIVLALLSVLDNARQDIPLASVLASPIGGFSMKELVEIRLAAEDGDLYDGLLASFSPDTKLSPKLAERTAAFQQELAAWRNYAISHSVPELIWMLYRETGYYDYVGSLKGGLLRQANLRMLADRAADYERTNYRGLFRFLRFIDDLKKRETDLSVARTLGASENVVRIMTIHKSKGLEFPVVILANAAKEFNLRDAQGIFLMHQQFGIGVKMAERSQTGRQIYNTMPWQAIADKIVDETKAEEMRVLYVALTRAREKLIITGMLSPAQVESKAKSWGQFLNSQNRQLPVSYICQAKTYLDWIAPAIARHKDGEALREFMQDAFSEYVVLEAEEEARFAVRMIPAHEVTPEMAAETDHDRLLEAAAALKPMPPTEAQGKVEACLSWQYDMGGLDEVPAKLTVTEIKHRFAEYESLEEESLGQSVLTPISSIEEKIDFDWPRPRFMQDAKKGLSAAERGSIMHMAMQHLDLHGDRSFAGIRKQLENMERCGILQPGQKEAVYIKGIQGFAQSEIGERLRRAVRVWRELPFSRMLPAKRFYPEVKSEEERVFTQGVIDLLFEEEDGSLVLVDYKTDRSPDPEKALRRYRIQVDLYSEAVQAILNHPVRERYLYLLQSGQLVKVPVPTGE</sequence>
<dbReference type="GO" id="GO:0043138">
    <property type="term" value="F:3'-5' DNA helicase activity"/>
    <property type="evidence" value="ECO:0007669"/>
    <property type="project" value="UniProtKB-UniRule"/>
</dbReference>
<keyword evidence="10 13" id="KW-0413">Isomerase</keyword>
<evidence type="ECO:0000256" key="6">
    <source>
        <dbReference type="ARBA" id="ARBA00022839"/>
    </source>
</evidence>
<dbReference type="PROSITE" id="PS51198">
    <property type="entry name" value="UVRD_HELICASE_ATP_BIND"/>
    <property type="match status" value="1"/>
</dbReference>
<dbReference type="Pfam" id="PF00580">
    <property type="entry name" value="UvrD-helicase"/>
    <property type="match status" value="1"/>
</dbReference>
<dbReference type="InterPro" id="IPR014017">
    <property type="entry name" value="DNA_helicase_UvrD-like_C"/>
</dbReference>
<evidence type="ECO:0000256" key="1">
    <source>
        <dbReference type="ARBA" id="ARBA00022722"/>
    </source>
</evidence>
<accession>A0A5D6W562</accession>
<dbReference type="PANTHER" id="PTHR11070">
    <property type="entry name" value="UVRD / RECB / PCRA DNA HELICASE FAMILY MEMBER"/>
    <property type="match status" value="1"/>
</dbReference>
<evidence type="ECO:0000259" key="16">
    <source>
        <dbReference type="PROSITE" id="PS51217"/>
    </source>
</evidence>
<comment type="catalytic activity">
    <reaction evidence="12 13">
        <text>ATP + H2O = ADP + phosphate + H(+)</text>
        <dbReference type="Rhea" id="RHEA:13065"/>
        <dbReference type="ChEBI" id="CHEBI:15377"/>
        <dbReference type="ChEBI" id="CHEBI:15378"/>
        <dbReference type="ChEBI" id="CHEBI:30616"/>
        <dbReference type="ChEBI" id="CHEBI:43474"/>
        <dbReference type="ChEBI" id="CHEBI:456216"/>
        <dbReference type="EC" id="5.6.2.4"/>
    </reaction>
</comment>
<evidence type="ECO:0000313" key="18">
    <source>
        <dbReference type="Proteomes" id="UP000323646"/>
    </source>
</evidence>
<evidence type="ECO:0000256" key="3">
    <source>
        <dbReference type="ARBA" id="ARBA00022763"/>
    </source>
</evidence>
<keyword evidence="5 13" id="KW-0347">Helicase</keyword>
<dbReference type="InterPro" id="IPR000212">
    <property type="entry name" value="DNA_helicase_UvrD/REP"/>
</dbReference>
<dbReference type="InterPro" id="IPR011335">
    <property type="entry name" value="Restrct_endonuc-II-like"/>
</dbReference>
<evidence type="ECO:0000256" key="2">
    <source>
        <dbReference type="ARBA" id="ARBA00022741"/>
    </source>
</evidence>
<comment type="cofactor">
    <cofactor evidence="13">
        <name>Mg(2+)</name>
        <dbReference type="ChEBI" id="CHEBI:18420"/>
    </cofactor>
</comment>
<dbReference type="InterPro" id="IPR027417">
    <property type="entry name" value="P-loop_NTPase"/>
</dbReference>
<name>A0A5D6W562_9FIRM</name>
<keyword evidence="6 13" id="KW-0269">Exonuclease</keyword>
<dbReference type="EC" id="5.6.2.4" evidence="13"/>
<protein>
    <recommendedName>
        <fullName evidence="13">ATP-dependent helicase/nuclease subunit A</fullName>
        <ecNumber evidence="13">3.1.-.-</ecNumber>
        <ecNumber evidence="13">5.6.2.4</ecNumber>
    </recommendedName>
    <alternativeName>
        <fullName evidence="13">ATP-dependent helicase/nuclease AddA</fullName>
    </alternativeName>
    <alternativeName>
        <fullName evidence="13">DNA 3'-5' helicase AddA</fullName>
    </alternativeName>
</protein>
<dbReference type="InterPro" id="IPR014016">
    <property type="entry name" value="UvrD-like_ATP-bd"/>
</dbReference>
<keyword evidence="4 13" id="KW-0378">Hydrolase</keyword>
<dbReference type="AlphaFoldDB" id="A0A5D6W562"/>
<gene>
    <name evidence="13 17" type="primary">addA</name>
    <name evidence="17" type="ORF">FZ040_07575</name>
</gene>
<dbReference type="Gene3D" id="3.90.320.10">
    <property type="match status" value="1"/>
</dbReference>
<keyword evidence="3 13" id="KW-0227">DNA damage</keyword>
<dbReference type="GO" id="GO:0000724">
    <property type="term" value="P:double-strand break repair via homologous recombination"/>
    <property type="evidence" value="ECO:0007669"/>
    <property type="project" value="UniProtKB-UniRule"/>
</dbReference>
<proteinExistence type="inferred from homology"/>
<dbReference type="InterPro" id="IPR014152">
    <property type="entry name" value="AddA"/>
</dbReference>
<dbReference type="GO" id="GO:0016887">
    <property type="term" value="F:ATP hydrolysis activity"/>
    <property type="evidence" value="ECO:0007669"/>
    <property type="project" value="RHEA"/>
</dbReference>
<evidence type="ECO:0000256" key="5">
    <source>
        <dbReference type="ARBA" id="ARBA00022806"/>
    </source>
</evidence>
<evidence type="ECO:0000313" key="17">
    <source>
        <dbReference type="EMBL" id="TYZ23067.1"/>
    </source>
</evidence>